<dbReference type="EMBL" id="BEXD01000014">
    <property type="protein sequence ID" value="GBB83364.1"/>
    <property type="molecule type" value="Genomic_DNA"/>
</dbReference>
<evidence type="ECO:0000313" key="2">
    <source>
        <dbReference type="Proteomes" id="UP000247702"/>
    </source>
</evidence>
<reference evidence="1 2" key="1">
    <citation type="submission" date="2017-11" db="EMBL/GenBank/DDBJ databases">
        <title>The genome of Rhizophagus clarus HR1 reveals common genetic basis of auxotrophy among arbuscular mycorrhizal fungi.</title>
        <authorList>
            <person name="Kobayashi Y."/>
        </authorList>
    </citation>
    <scope>NUCLEOTIDE SEQUENCE [LARGE SCALE GENOMIC DNA]</scope>
    <source>
        <strain evidence="1 2">HR1</strain>
    </source>
</reference>
<name>A0A2Z6QET4_9GLOM</name>
<evidence type="ECO:0000313" key="1">
    <source>
        <dbReference type="EMBL" id="GBB83364.1"/>
    </source>
</evidence>
<dbReference type="Proteomes" id="UP000247702">
    <property type="component" value="Unassembled WGS sequence"/>
</dbReference>
<gene>
    <name evidence="1" type="ORF">RclHR1_01010005</name>
</gene>
<accession>A0A2Z6QET4</accession>
<keyword evidence="2" id="KW-1185">Reference proteome</keyword>
<proteinExistence type="predicted"/>
<organism evidence="1 2">
    <name type="scientific">Rhizophagus clarus</name>
    <dbReference type="NCBI Taxonomy" id="94130"/>
    <lineage>
        <taxon>Eukaryota</taxon>
        <taxon>Fungi</taxon>
        <taxon>Fungi incertae sedis</taxon>
        <taxon>Mucoromycota</taxon>
        <taxon>Glomeromycotina</taxon>
        <taxon>Glomeromycetes</taxon>
        <taxon>Glomerales</taxon>
        <taxon>Glomeraceae</taxon>
        <taxon>Rhizophagus</taxon>
    </lineage>
</organism>
<comment type="caution">
    <text evidence="1">The sequence shown here is derived from an EMBL/GenBank/DDBJ whole genome shotgun (WGS) entry which is preliminary data.</text>
</comment>
<sequence length="168" mass="19273">MGMVTCGKFCKRGLFTLKRVGNSMREVFFSKINNSFSETRSVPQISLDVDFGKSGALWKQAIGSSWMWIPVKTCSSDAGYRFSDLGCVDFSVSRVKNLTLVFLLKITMKTFVTCNVDLFTMSRTRRFVEFWSLDMNSYLEPWILKFVLLKFFEHGNLVVVLSIIVKIL</sequence>
<dbReference type="AlphaFoldDB" id="A0A2Z6QET4"/>
<protein>
    <submittedName>
        <fullName evidence="1">Uncharacterized protein</fullName>
    </submittedName>
</protein>